<dbReference type="InterPro" id="IPR045584">
    <property type="entry name" value="Pilin-like"/>
</dbReference>
<organism evidence="4 5">
    <name type="scientific">Candidatus Fukatsuia symbiotica</name>
    <dbReference type="NCBI Taxonomy" id="1878942"/>
    <lineage>
        <taxon>Bacteria</taxon>
        <taxon>Pseudomonadati</taxon>
        <taxon>Pseudomonadota</taxon>
        <taxon>Gammaproteobacteria</taxon>
        <taxon>Enterobacterales</taxon>
        <taxon>Yersiniaceae</taxon>
        <taxon>Candidatus Fukatsuia</taxon>
    </lineage>
</organism>
<keyword evidence="4" id="KW-0614">Plasmid</keyword>
<gene>
    <name evidence="4" type="ORF">CCS41_13810</name>
</gene>
<evidence type="ECO:0000313" key="5">
    <source>
        <dbReference type="Proteomes" id="UP000261875"/>
    </source>
</evidence>
<accession>A0A2U8I8Q6</accession>
<keyword evidence="2" id="KW-0472">Membrane</keyword>
<dbReference type="Proteomes" id="UP000261875">
    <property type="component" value="Plasmid p5D_Fsymbiotica-1"/>
</dbReference>
<dbReference type="Pfam" id="PF04917">
    <property type="entry name" value="Shufflon_N"/>
    <property type="match status" value="1"/>
</dbReference>
<geneLocation type="plasmid" evidence="5">
    <name>p5d_fsymbiotica-1</name>
</geneLocation>
<dbReference type="SUPFAM" id="SSF54523">
    <property type="entry name" value="Pili subunits"/>
    <property type="match status" value="1"/>
</dbReference>
<proteinExistence type="predicted"/>
<dbReference type="InterPro" id="IPR007001">
    <property type="entry name" value="Shufflon_N"/>
</dbReference>
<feature type="transmembrane region" description="Helical" evidence="2">
    <location>
        <begin position="12"/>
        <end position="33"/>
    </location>
</feature>
<sequence length="453" mass="48921">MKKQSVSPVHRGILTIELLIGLVIIMLAGLYGYPRYTQYLQELEWGVAASNMTAVGRAAKSYIRDNRDTLVNRVKGGTPITVSAAELQQAGYLPAGFSLSNTAAQTYQVGIARDPHFHEKLVAFVLTSGGQEISYLGLRTISQKVEGSGGYIWPDNLAVGAFAGWEMNLTRYGLRAARGRLATWLSSDVLGTDRQESDRLYRYKVNNRPDLNRMHTDIDMHDNNLNNVKGIQAKTGHFSNTLTTENDIKSNQGWLITSSGKGWMNEPHGGGLYMDNDDWIQSVNGKGISTTGQLKGGTVHADGRLSTGEFLQLDNAAESGNACDKVGLLSRDAVGAVLSCQSGVWTALGGGSMSRAGVDALSIEAPGNFNFILVSISSKFYATDGSHTSRANFTVLVNGTVRGKITNSLHVSKGGSRGTTGATKRWGWRKNNTVSTSLRAIKSVSRWVQVAII</sequence>
<evidence type="ECO:0000256" key="2">
    <source>
        <dbReference type="SAM" id="Phobius"/>
    </source>
</evidence>
<dbReference type="OrthoDB" id="7220054at2"/>
<keyword evidence="2" id="KW-0812">Transmembrane</keyword>
<dbReference type="KEGG" id="fsm:CCS41_13810"/>
<name>A0A2U8I8Q6_9GAMM</name>
<keyword evidence="2" id="KW-1133">Transmembrane helix</keyword>
<evidence type="ECO:0000313" key="4">
    <source>
        <dbReference type="EMBL" id="AWK15503.1"/>
    </source>
</evidence>
<dbReference type="EMBL" id="CP021660">
    <property type="protein sequence ID" value="AWK15503.1"/>
    <property type="molecule type" value="Genomic_DNA"/>
</dbReference>
<feature type="domain" description="Bacterial shufflon protein N-terminal" evidence="3">
    <location>
        <begin position="38"/>
        <end position="343"/>
    </location>
</feature>
<keyword evidence="5" id="KW-1185">Reference proteome</keyword>
<evidence type="ECO:0000259" key="3">
    <source>
        <dbReference type="Pfam" id="PF04917"/>
    </source>
</evidence>
<comment type="subcellular location">
    <subcellularLocation>
        <location evidence="1">Membrane</location>
    </subcellularLocation>
</comment>
<dbReference type="AlphaFoldDB" id="A0A2U8I8Q6"/>
<dbReference type="RefSeq" id="WP_119797815.1">
    <property type="nucleotide sequence ID" value="NZ_CP021660.1"/>
</dbReference>
<evidence type="ECO:0000256" key="1">
    <source>
        <dbReference type="ARBA" id="ARBA00004370"/>
    </source>
</evidence>
<protein>
    <recommendedName>
        <fullName evidence="3">Bacterial shufflon protein N-terminal domain-containing protein</fullName>
    </recommendedName>
</protein>
<reference evidence="4 5" key="1">
    <citation type="submission" date="2017-05" db="EMBL/GenBank/DDBJ databases">
        <title>Genome sequence of Candidatus Fukatsuia symbiotica and Candidatus Hamiltonella defensa from Acyrthosiphon pisum strain 5D.</title>
        <authorList>
            <person name="Patel V.A."/>
            <person name="Chevignon G."/>
            <person name="Russell J.A."/>
            <person name="Oliver K.M."/>
        </authorList>
    </citation>
    <scope>NUCLEOTIDE SEQUENCE [LARGE SCALE GENOMIC DNA]</scope>
    <source>
        <strain evidence="4 5">5D</strain>
        <plasmid evidence="5">p5d_fsymbiotica-1</plasmid>
    </source>
</reference>
<dbReference type="GO" id="GO:0016020">
    <property type="term" value="C:membrane"/>
    <property type="evidence" value="ECO:0007669"/>
    <property type="project" value="UniProtKB-SubCell"/>
</dbReference>